<dbReference type="EMBL" id="LNKT01000008">
    <property type="protein sequence ID" value="KYJ87014.1"/>
    <property type="molecule type" value="Genomic_DNA"/>
</dbReference>
<sequence>MSDKTKEKLNVILEINKQKENLGMVTLHQTRELLMDAGAILLDVRPPAKVSGENAQEAGIANAYYTPYPEFAEYLDEIPSDHTGPIVIACLKGWFANRVMGYLEMMGYENVYVLDTNIEDLIEVHHAHADK</sequence>
<dbReference type="AlphaFoldDB" id="A0A151CHU6"/>
<evidence type="ECO:0000313" key="3">
    <source>
        <dbReference type="Proteomes" id="UP000075359"/>
    </source>
</evidence>
<dbReference type="PROSITE" id="PS50206">
    <property type="entry name" value="RHODANESE_3"/>
    <property type="match status" value="1"/>
</dbReference>
<dbReference type="Gene3D" id="3.40.250.10">
    <property type="entry name" value="Rhodanese-like domain"/>
    <property type="match status" value="1"/>
</dbReference>
<dbReference type="RefSeq" id="WP_067329642.1">
    <property type="nucleotide sequence ID" value="NZ_LNKT01000008.1"/>
</dbReference>
<keyword evidence="2" id="KW-0808">Transferase</keyword>
<dbReference type="SUPFAM" id="SSF52821">
    <property type="entry name" value="Rhodanese/Cell cycle control phosphatase"/>
    <property type="match status" value="1"/>
</dbReference>
<organism evidence="2 3">
    <name type="scientific">Sulfurovum riftiae</name>
    <dbReference type="NCBI Taxonomy" id="1630136"/>
    <lineage>
        <taxon>Bacteria</taxon>
        <taxon>Pseudomonadati</taxon>
        <taxon>Campylobacterota</taxon>
        <taxon>Epsilonproteobacteria</taxon>
        <taxon>Campylobacterales</taxon>
        <taxon>Sulfurovaceae</taxon>
        <taxon>Sulfurovum</taxon>
    </lineage>
</organism>
<proteinExistence type="predicted"/>
<reference evidence="2 3" key="1">
    <citation type="submission" date="2015-11" db="EMBL/GenBank/DDBJ databases">
        <title>Draft genome of Sulfurovum riftiae 1812E, a member of the Epsilonproteobacteria isolated from the tube of the deep-sea hydrothermal vent tubewom Riftia pachyptila.</title>
        <authorList>
            <person name="Vetriani C."/>
            <person name="Giovannelli D."/>
        </authorList>
    </citation>
    <scope>NUCLEOTIDE SEQUENCE [LARGE SCALE GENOMIC DNA]</scope>
    <source>
        <strain evidence="2 3">1812E</strain>
    </source>
</reference>
<dbReference type="InterPro" id="IPR001763">
    <property type="entry name" value="Rhodanese-like_dom"/>
</dbReference>
<dbReference type="SMART" id="SM00450">
    <property type="entry name" value="RHOD"/>
    <property type="match status" value="1"/>
</dbReference>
<dbReference type="InterPro" id="IPR036873">
    <property type="entry name" value="Rhodanese-like_dom_sf"/>
</dbReference>
<accession>A0A151CHU6</accession>
<keyword evidence="3" id="KW-1185">Reference proteome</keyword>
<dbReference type="CDD" id="cd00158">
    <property type="entry name" value="RHOD"/>
    <property type="match status" value="1"/>
</dbReference>
<feature type="domain" description="Rhodanese" evidence="1">
    <location>
        <begin position="35"/>
        <end position="130"/>
    </location>
</feature>
<dbReference type="GO" id="GO:0016740">
    <property type="term" value="F:transferase activity"/>
    <property type="evidence" value="ECO:0007669"/>
    <property type="project" value="UniProtKB-KW"/>
</dbReference>
<protein>
    <submittedName>
        <fullName evidence="2">Sulfurtransferase</fullName>
    </submittedName>
</protein>
<dbReference type="Pfam" id="PF00581">
    <property type="entry name" value="Rhodanese"/>
    <property type="match status" value="1"/>
</dbReference>
<dbReference type="Proteomes" id="UP000075359">
    <property type="component" value="Unassembled WGS sequence"/>
</dbReference>
<comment type="caution">
    <text evidence="2">The sequence shown here is derived from an EMBL/GenBank/DDBJ whole genome shotgun (WGS) entry which is preliminary data.</text>
</comment>
<name>A0A151CHU6_9BACT</name>
<evidence type="ECO:0000313" key="2">
    <source>
        <dbReference type="EMBL" id="KYJ87014.1"/>
    </source>
</evidence>
<gene>
    <name evidence="2" type="ORF">AS592_00460</name>
</gene>
<evidence type="ECO:0000259" key="1">
    <source>
        <dbReference type="PROSITE" id="PS50206"/>
    </source>
</evidence>
<dbReference type="OrthoDB" id="5372786at2"/>
<dbReference type="STRING" id="1630136.AS592_00460"/>